<evidence type="ECO:0008006" key="2">
    <source>
        <dbReference type="Google" id="ProtNLM"/>
    </source>
</evidence>
<proteinExistence type="predicted"/>
<accession>A0A831ST78</accession>
<sequence length="79" mass="9299">MITRKELLKRLKEDIRTEEVAVSLYTRHLKDTLHLAGISDEQRQRMTALLDRLTEDSKTHERVMKELLSTISASDRDVY</sequence>
<organism evidence="1">
    <name type="scientific">Prosthecochloris aestuarii</name>
    <dbReference type="NCBI Taxonomy" id="1102"/>
    <lineage>
        <taxon>Bacteria</taxon>
        <taxon>Pseudomonadati</taxon>
        <taxon>Chlorobiota</taxon>
        <taxon>Chlorobiia</taxon>
        <taxon>Chlorobiales</taxon>
        <taxon>Chlorobiaceae</taxon>
        <taxon>Prosthecochloris</taxon>
    </lineage>
</organism>
<evidence type="ECO:0000313" key="1">
    <source>
        <dbReference type="EMBL" id="HED31307.1"/>
    </source>
</evidence>
<protein>
    <recommendedName>
        <fullName evidence="2">Rubrerythrin diiron-binding domain-containing protein</fullName>
    </recommendedName>
</protein>
<comment type="caution">
    <text evidence="1">The sequence shown here is derived from an EMBL/GenBank/DDBJ whole genome shotgun (WGS) entry which is preliminary data.</text>
</comment>
<reference evidence="1" key="1">
    <citation type="journal article" date="2020" name="mSystems">
        <title>Genome- and Community-Level Interaction Insights into Carbon Utilization and Element Cycling Functions of Hydrothermarchaeota in Hydrothermal Sediment.</title>
        <authorList>
            <person name="Zhou Z."/>
            <person name="Liu Y."/>
            <person name="Xu W."/>
            <person name="Pan J."/>
            <person name="Luo Z.H."/>
            <person name="Li M."/>
        </authorList>
    </citation>
    <scope>NUCLEOTIDE SEQUENCE [LARGE SCALE GENOMIC DNA]</scope>
    <source>
        <strain evidence="1">SpSt-1181</strain>
    </source>
</reference>
<dbReference type="EMBL" id="DSBW01000142">
    <property type="protein sequence ID" value="HED31307.1"/>
    <property type="molecule type" value="Genomic_DNA"/>
</dbReference>
<dbReference type="Proteomes" id="UP000886335">
    <property type="component" value="Unassembled WGS sequence"/>
</dbReference>
<dbReference type="AlphaFoldDB" id="A0A831ST78"/>
<gene>
    <name evidence="1" type="ORF">ENN50_06450</name>
</gene>
<name>A0A831ST78_PROAE</name>